<proteinExistence type="predicted"/>
<dbReference type="Proteomes" id="UP000657918">
    <property type="component" value="Unassembled WGS sequence"/>
</dbReference>
<name>A0A835MP16_9ROSI</name>
<accession>A0A835MP16</accession>
<organism evidence="1 2">
    <name type="scientific">Salix dunnii</name>
    <dbReference type="NCBI Taxonomy" id="1413687"/>
    <lineage>
        <taxon>Eukaryota</taxon>
        <taxon>Viridiplantae</taxon>
        <taxon>Streptophyta</taxon>
        <taxon>Embryophyta</taxon>
        <taxon>Tracheophyta</taxon>
        <taxon>Spermatophyta</taxon>
        <taxon>Magnoliopsida</taxon>
        <taxon>eudicotyledons</taxon>
        <taxon>Gunneridae</taxon>
        <taxon>Pentapetalae</taxon>
        <taxon>rosids</taxon>
        <taxon>fabids</taxon>
        <taxon>Malpighiales</taxon>
        <taxon>Salicaceae</taxon>
        <taxon>Saliceae</taxon>
        <taxon>Salix</taxon>
    </lineage>
</organism>
<evidence type="ECO:0000313" key="1">
    <source>
        <dbReference type="EMBL" id="KAF9671149.1"/>
    </source>
</evidence>
<keyword evidence="2" id="KW-1185">Reference proteome</keyword>
<gene>
    <name evidence="1" type="ORF">SADUNF_Sadunf12G0017500</name>
</gene>
<dbReference type="OrthoDB" id="1620396at2759"/>
<comment type="caution">
    <text evidence="1">The sequence shown here is derived from an EMBL/GenBank/DDBJ whole genome shotgun (WGS) entry which is preliminary data.</text>
</comment>
<evidence type="ECO:0000313" key="2">
    <source>
        <dbReference type="Proteomes" id="UP000657918"/>
    </source>
</evidence>
<reference evidence="1 2" key="1">
    <citation type="submission" date="2020-10" db="EMBL/GenBank/DDBJ databases">
        <title>Plant Genome Project.</title>
        <authorList>
            <person name="Zhang R.-G."/>
        </authorList>
    </citation>
    <scope>NUCLEOTIDE SEQUENCE [LARGE SCALE GENOMIC DNA]</scope>
    <source>
        <strain evidence="1">FAFU-HL-1</strain>
        <tissue evidence="1">Leaf</tissue>
    </source>
</reference>
<sequence length="307" mass="34688">MIVKHAVIGHGEYLLLLSNFFVTIQPQLMLNTSILKKQISVFNELLEKHLHLFNYAAPLEDPWAPMQEGTQHMPGDPLPWILYSVESIIKLKKTSWLLKEYISRINVFSTFSPAAISVLYNLQNGYTLLQLHPTPSTVYPQNDSMRTFSHYDIVYENPQCGNIHSTQMNYGGCLGQVLLQPANADFNNMADIGECSASTGFRDPSEQNDIGKLPVLSMVFLDFQSASRFSMEFLFSIAPVDELFADTVPAPRSQSEEEYEGKSEKLHKLSWLSGESYCTRVNSKPQVDQGSHQLASCYILYSVFILL</sequence>
<protein>
    <submittedName>
        <fullName evidence="1">Uncharacterized protein</fullName>
    </submittedName>
</protein>
<dbReference type="AlphaFoldDB" id="A0A835MP16"/>
<dbReference type="EMBL" id="JADGMS010000012">
    <property type="protein sequence ID" value="KAF9671149.1"/>
    <property type="molecule type" value="Genomic_DNA"/>
</dbReference>